<dbReference type="AlphaFoldDB" id="A0A2M6YQ96"/>
<dbReference type="PANTHER" id="PTHR34849">
    <property type="entry name" value="SSL5025 PROTEIN"/>
    <property type="match status" value="1"/>
</dbReference>
<name>A0A2M6YQ96_9BACT</name>
<dbReference type="Proteomes" id="UP000229559">
    <property type="component" value="Unassembled WGS sequence"/>
</dbReference>
<dbReference type="InterPro" id="IPR036388">
    <property type="entry name" value="WH-like_DNA-bd_sf"/>
</dbReference>
<protein>
    <recommendedName>
        <fullName evidence="3">Antitoxin</fullName>
    </recommendedName>
</protein>
<dbReference type="InterPro" id="IPR007367">
    <property type="entry name" value="DUF433"/>
</dbReference>
<reference evidence="2" key="1">
    <citation type="submission" date="2017-09" db="EMBL/GenBank/DDBJ databases">
        <title>Depth-based differentiation of microbial function through sediment-hosted aquifers and enrichment of novel symbionts in the deep terrestrial subsurface.</title>
        <authorList>
            <person name="Probst A.J."/>
            <person name="Ladd B."/>
            <person name="Jarett J.K."/>
            <person name="Geller-Mcgrath D.E."/>
            <person name="Sieber C.M.K."/>
            <person name="Emerson J.B."/>
            <person name="Anantharaman K."/>
            <person name="Thomas B.C."/>
            <person name="Malmstrom R."/>
            <person name="Stieglmeier M."/>
            <person name="Klingl A."/>
            <person name="Woyke T."/>
            <person name="Ryan C.M."/>
            <person name="Banfield J.F."/>
        </authorList>
    </citation>
    <scope>NUCLEOTIDE SEQUENCE [LARGE SCALE GENOMIC DNA]</scope>
</reference>
<accession>A0A2M6YQ96</accession>
<dbReference type="InterPro" id="IPR009057">
    <property type="entry name" value="Homeodomain-like_sf"/>
</dbReference>
<evidence type="ECO:0000313" key="1">
    <source>
        <dbReference type="EMBL" id="PIU33305.1"/>
    </source>
</evidence>
<organism evidence="1 2">
    <name type="scientific">Candidatus Shapirobacteria bacterium CG07_land_8_20_14_0_80_39_12</name>
    <dbReference type="NCBI Taxonomy" id="1974480"/>
    <lineage>
        <taxon>Bacteria</taxon>
        <taxon>Candidatus Shapironibacteriota</taxon>
    </lineage>
</organism>
<dbReference type="PANTHER" id="PTHR34849:SF3">
    <property type="entry name" value="SSR2962 PROTEIN"/>
    <property type="match status" value="1"/>
</dbReference>
<evidence type="ECO:0008006" key="3">
    <source>
        <dbReference type="Google" id="ProtNLM"/>
    </source>
</evidence>
<dbReference type="SUPFAM" id="SSF46689">
    <property type="entry name" value="Homeodomain-like"/>
    <property type="match status" value="1"/>
</dbReference>
<dbReference type="Gene3D" id="1.10.10.10">
    <property type="entry name" value="Winged helix-like DNA-binding domain superfamily/Winged helix DNA-binding domain"/>
    <property type="match status" value="1"/>
</dbReference>
<sequence>MNNIIKTTAPAGIVVKQPVRFGKPCIKGTRIAVTDILNLLQRGYGLNDVPTQYAGITIKDAKVALRYAARVLGKEEVLEIAA</sequence>
<dbReference type="EMBL" id="PEXA01000023">
    <property type="protein sequence ID" value="PIU33305.1"/>
    <property type="molecule type" value="Genomic_DNA"/>
</dbReference>
<evidence type="ECO:0000313" key="2">
    <source>
        <dbReference type="Proteomes" id="UP000229559"/>
    </source>
</evidence>
<comment type="caution">
    <text evidence="1">The sequence shown here is derived from an EMBL/GenBank/DDBJ whole genome shotgun (WGS) entry which is preliminary data.</text>
</comment>
<dbReference type="Pfam" id="PF04255">
    <property type="entry name" value="DUF433"/>
    <property type="match status" value="1"/>
</dbReference>
<gene>
    <name evidence="1" type="ORF">COT04_00725</name>
</gene>
<proteinExistence type="predicted"/>